<keyword evidence="2" id="KW-0472">Membrane</keyword>
<dbReference type="AlphaFoldDB" id="A8XEZ3"/>
<accession>A8XEZ3</accession>
<dbReference type="EMBL" id="HE600958">
    <property type="protein sequence ID" value="CAP31215.1"/>
    <property type="molecule type" value="Genomic_DNA"/>
</dbReference>
<dbReference type="KEGG" id="cbr:CBG_12214"/>
<dbReference type="GeneID" id="8581854"/>
<reference evidence="3 4" key="1">
    <citation type="journal article" date="2003" name="PLoS Biol.">
        <title>The genome sequence of Caenorhabditis briggsae: a platform for comparative genomics.</title>
        <authorList>
            <person name="Stein L.D."/>
            <person name="Bao Z."/>
            <person name="Blasiar D."/>
            <person name="Blumenthal T."/>
            <person name="Brent M.R."/>
            <person name="Chen N."/>
            <person name="Chinwalla A."/>
            <person name="Clarke L."/>
            <person name="Clee C."/>
            <person name="Coghlan A."/>
            <person name="Coulson A."/>
            <person name="D'Eustachio P."/>
            <person name="Fitch D.H."/>
            <person name="Fulton L.A."/>
            <person name="Fulton R.E."/>
            <person name="Griffiths-Jones S."/>
            <person name="Harris T.W."/>
            <person name="Hillier L.W."/>
            <person name="Kamath R."/>
            <person name="Kuwabara P.E."/>
            <person name="Mardis E.R."/>
            <person name="Marra M.A."/>
            <person name="Miner T.L."/>
            <person name="Minx P."/>
            <person name="Mullikin J.C."/>
            <person name="Plumb R.W."/>
            <person name="Rogers J."/>
            <person name="Schein J.E."/>
            <person name="Sohrmann M."/>
            <person name="Spieth J."/>
            <person name="Stajich J.E."/>
            <person name="Wei C."/>
            <person name="Willey D."/>
            <person name="Wilson R.K."/>
            <person name="Durbin R."/>
            <person name="Waterston R.H."/>
        </authorList>
    </citation>
    <scope>NUCLEOTIDE SEQUENCE [LARGE SCALE GENOMIC DNA]</scope>
    <source>
        <strain evidence="3 4">AF16</strain>
    </source>
</reference>
<proteinExistence type="predicted"/>
<dbReference type="OMA" id="FACAKHE"/>
<evidence type="ECO:0000313" key="3">
    <source>
        <dbReference type="EMBL" id="CAP31215.1"/>
    </source>
</evidence>
<feature type="compositionally biased region" description="Basic and acidic residues" evidence="1">
    <location>
        <begin position="497"/>
        <end position="533"/>
    </location>
</feature>
<organism evidence="3 4">
    <name type="scientific">Caenorhabditis briggsae</name>
    <dbReference type="NCBI Taxonomy" id="6238"/>
    <lineage>
        <taxon>Eukaryota</taxon>
        <taxon>Metazoa</taxon>
        <taxon>Ecdysozoa</taxon>
        <taxon>Nematoda</taxon>
        <taxon>Chromadorea</taxon>
        <taxon>Rhabditida</taxon>
        <taxon>Rhabditina</taxon>
        <taxon>Rhabditomorpha</taxon>
        <taxon>Rhabditoidea</taxon>
        <taxon>Rhabditidae</taxon>
        <taxon>Peloderinae</taxon>
        <taxon>Caenorhabditis</taxon>
    </lineage>
</organism>
<feature type="transmembrane region" description="Helical" evidence="2">
    <location>
        <begin position="17"/>
        <end position="36"/>
    </location>
</feature>
<feature type="compositionally biased region" description="Basic and acidic residues" evidence="1">
    <location>
        <begin position="445"/>
        <end position="463"/>
    </location>
</feature>
<keyword evidence="2" id="KW-0812">Transmembrane</keyword>
<dbReference type="RefSeq" id="XP_002639860.1">
    <property type="nucleotide sequence ID" value="XM_002639814.1"/>
</dbReference>
<dbReference type="FunCoup" id="A8XEZ3">
    <property type="interactions" value="1422"/>
</dbReference>
<dbReference type="InParanoid" id="A8XEZ3"/>
<protein>
    <submittedName>
        <fullName evidence="3">Protein CBG12214</fullName>
    </submittedName>
</protein>
<evidence type="ECO:0000313" key="5">
    <source>
        <dbReference type="WormBase" id="CBG12214"/>
    </source>
</evidence>
<reference evidence="3 4" key="2">
    <citation type="journal article" date="2011" name="PLoS Genet.">
        <title>Caenorhabditis briggsae recombinant inbred line genotypes reveal inter-strain incompatibility and the evolution of recombination.</title>
        <authorList>
            <person name="Ross J.A."/>
            <person name="Koboldt D.C."/>
            <person name="Staisch J.E."/>
            <person name="Chamberlin H.M."/>
            <person name="Gupta B.P."/>
            <person name="Miller R.D."/>
            <person name="Baird S.E."/>
            <person name="Haag E.S."/>
        </authorList>
    </citation>
    <scope>NUCLEOTIDE SEQUENCE [LARGE SCALE GENOMIC DNA]</scope>
    <source>
        <strain evidence="3 4">AF16</strain>
    </source>
</reference>
<keyword evidence="2" id="KW-1133">Transmembrane helix</keyword>
<feature type="transmembrane region" description="Helical" evidence="2">
    <location>
        <begin position="368"/>
        <end position="386"/>
    </location>
</feature>
<evidence type="ECO:0000256" key="2">
    <source>
        <dbReference type="SAM" id="Phobius"/>
    </source>
</evidence>
<feature type="transmembrane region" description="Helical" evidence="2">
    <location>
        <begin position="337"/>
        <end position="356"/>
    </location>
</feature>
<gene>
    <name evidence="3 5" type="ORF">CBG12214</name>
    <name evidence="3" type="ORF">CBG_12214</name>
</gene>
<dbReference type="HOGENOM" id="CLU_511147_0_0_1"/>
<keyword evidence="4" id="KW-1185">Reference proteome</keyword>
<dbReference type="CTD" id="8581854"/>
<feature type="compositionally biased region" description="Basic and acidic residues" evidence="1">
    <location>
        <begin position="471"/>
        <end position="483"/>
    </location>
</feature>
<evidence type="ECO:0000256" key="1">
    <source>
        <dbReference type="SAM" id="MobiDB-lite"/>
    </source>
</evidence>
<dbReference type="Proteomes" id="UP000008549">
    <property type="component" value="Unassembled WGS sequence"/>
</dbReference>
<dbReference type="WormBase" id="CBG12214">
    <property type="protein sequence ID" value="CBP43762"/>
    <property type="gene ID" value="WBGene00033197"/>
</dbReference>
<sequence>MRSSICVGGGADWSIRLLFILYFVGFCQSASSFLAWQKATGQQIERARIIGIQARYVYSQAIKSDGLTERDRFQMFFFCYSHRFRKLLYLDGLQKCNSIDDELIASIDKNIVKRSYRKSDSDALEKTGLNPFFASFVTLPAVDIKKVVNFACAKHEQQLECGLQYEGEQKTNQRIAELMEDGGNRQMFEHECVDEDYATDVYPCLGRTDKWIGACEKEISEYSILREKVNNKINSVYNSAIQTVKSMNENREQVFTDTMKLINYAEGSKCLSFKKMRVCLLQQLVNVCGIETARALNTSLSVGYLTSERPPRLQMDFQNFSYPVHPFCEKLFPDSSVTFLINNSIIIISPFFFILSKYFEDTKMFDNFVFNFFAVLTLSILMALCGKNRTTARNVKKPYSKSPSKKEKSSKPRITNSARSTKKSSDVPKVVGCQPTREDEGLDSIDTHTKTLSDEKIKTDRNSQQKKKKKTLSDEPSRKRDSSFSDSMDESENDSLETIKKTGKSSKDEEKSSSRGSIRTEEDNLTKTKSIDE</sequence>
<feature type="region of interest" description="Disordered" evidence="1">
    <location>
        <begin position="394"/>
        <end position="533"/>
    </location>
</feature>
<evidence type="ECO:0000313" key="4">
    <source>
        <dbReference type="Proteomes" id="UP000008549"/>
    </source>
</evidence>
<name>A8XEZ3_CAEBR</name>
<dbReference type="eggNOG" id="ENOG502SVRW">
    <property type="taxonomic scope" value="Eukaryota"/>
</dbReference>